<feature type="region of interest" description="Disordered" evidence="1">
    <location>
        <begin position="362"/>
        <end position="406"/>
    </location>
</feature>
<gene>
    <name evidence="2" type="ORF">AKJ61_02120</name>
</gene>
<evidence type="ECO:0000313" key="2">
    <source>
        <dbReference type="EMBL" id="KXA89796.1"/>
    </source>
</evidence>
<evidence type="ECO:0000313" key="3">
    <source>
        <dbReference type="Proteomes" id="UP000070184"/>
    </source>
</evidence>
<feature type="compositionally biased region" description="Basic and acidic residues" evidence="1">
    <location>
        <begin position="247"/>
        <end position="256"/>
    </location>
</feature>
<comment type="caution">
    <text evidence="2">The sequence shown here is derived from an EMBL/GenBank/DDBJ whole genome shotgun (WGS) entry which is preliminary data.</text>
</comment>
<accession>A0A133U6L4</accession>
<feature type="region of interest" description="Disordered" evidence="1">
    <location>
        <begin position="236"/>
        <end position="256"/>
    </location>
</feature>
<dbReference type="Gene3D" id="1.10.287.1490">
    <property type="match status" value="1"/>
</dbReference>
<keyword evidence="3" id="KW-1185">Reference proteome</keyword>
<name>A0A133U6L4_9EURY</name>
<proteinExistence type="predicted"/>
<evidence type="ECO:0000256" key="1">
    <source>
        <dbReference type="SAM" id="MobiDB-lite"/>
    </source>
</evidence>
<organism evidence="2 3">
    <name type="scientific">candidate division MSBL1 archaeon SCGC-AAA259B11</name>
    <dbReference type="NCBI Taxonomy" id="1698260"/>
    <lineage>
        <taxon>Archaea</taxon>
        <taxon>Methanobacteriati</taxon>
        <taxon>Methanobacteriota</taxon>
        <taxon>candidate division MSBL1</taxon>
    </lineage>
</organism>
<feature type="region of interest" description="Disordered" evidence="1">
    <location>
        <begin position="1"/>
        <end position="41"/>
    </location>
</feature>
<reference evidence="2 3" key="1">
    <citation type="journal article" date="2016" name="Sci. Rep.">
        <title>Metabolic traits of an uncultured archaeal lineage -MSBL1- from brine pools of the Red Sea.</title>
        <authorList>
            <person name="Mwirichia R."/>
            <person name="Alam I."/>
            <person name="Rashid M."/>
            <person name="Vinu M."/>
            <person name="Ba-Alawi W."/>
            <person name="Anthony Kamau A."/>
            <person name="Kamanda Ngugi D."/>
            <person name="Goker M."/>
            <person name="Klenk H.P."/>
            <person name="Bajic V."/>
            <person name="Stingl U."/>
        </authorList>
    </citation>
    <scope>NUCLEOTIDE SEQUENCE [LARGE SCALE GENOMIC DNA]</scope>
    <source>
        <strain evidence="2">SCGC-AAA259B11</strain>
    </source>
</reference>
<protein>
    <submittedName>
        <fullName evidence="2">Uncharacterized protein</fullName>
    </submittedName>
</protein>
<dbReference type="AlphaFoldDB" id="A0A133U6L4"/>
<dbReference type="Proteomes" id="UP000070184">
    <property type="component" value="Unassembled WGS sequence"/>
</dbReference>
<sequence>MDEKETQLGEAEKQLRKTRQDLKESKEKAKKWAEKEKKNREKCKETEKRLQTLTGLEEEAEEIAGKIEEFEDIDSAIKSWKAELEKTREEVQELKELRKDLKSEAESQDLDMVKALEIVRDVSDLRGEKQELENEISGLNDRIAKKGKRSRQLNGRIGSLEKKKKKLEKEINVRDGRLNAVNTTIWKQQQQLEYTSQQLSNLRQQFKQNVNSVAAAQDAKRELEAELRELKDEKDRIQGEVTAAQRSKNEASRKEEKAKERVGEIITRATKVLNNLIEEKKEELNSIEREKGEELDSVEEDIKRGEGEREELRIRLMALGAKIGRLKREAKLAEWDKGVLFDIEEKDDEWLREALKELGAEKNRRKKTGDFEGGEPGETGEVAIAVPAGYENKKQAVGAEKGEKEA</sequence>
<dbReference type="EMBL" id="LHXK01000022">
    <property type="protein sequence ID" value="KXA89796.1"/>
    <property type="molecule type" value="Genomic_DNA"/>
</dbReference>